<feature type="transmembrane region" description="Helical" evidence="7">
    <location>
        <begin position="195"/>
        <end position="214"/>
    </location>
</feature>
<evidence type="ECO:0000256" key="6">
    <source>
        <dbReference type="SAM" id="MobiDB-lite"/>
    </source>
</evidence>
<dbReference type="InterPro" id="IPR015414">
    <property type="entry name" value="TMEM64"/>
</dbReference>
<dbReference type="PANTHER" id="PTHR12677">
    <property type="entry name" value="GOLGI APPARATUS MEMBRANE PROTEIN TVP38-RELATED"/>
    <property type="match status" value="1"/>
</dbReference>
<evidence type="ECO:0000256" key="1">
    <source>
        <dbReference type="ARBA" id="ARBA00004651"/>
    </source>
</evidence>
<feature type="compositionally biased region" description="Low complexity" evidence="6">
    <location>
        <begin position="298"/>
        <end position="309"/>
    </location>
</feature>
<evidence type="ECO:0000256" key="3">
    <source>
        <dbReference type="ARBA" id="ARBA00022692"/>
    </source>
</evidence>
<feature type="transmembrane region" description="Helical" evidence="7">
    <location>
        <begin position="226"/>
        <end position="243"/>
    </location>
</feature>
<evidence type="ECO:0000256" key="7">
    <source>
        <dbReference type="SAM" id="Phobius"/>
    </source>
</evidence>
<dbReference type="Pfam" id="PF09335">
    <property type="entry name" value="VTT_dom"/>
    <property type="match status" value="1"/>
</dbReference>
<feature type="domain" description="VTT" evidence="8">
    <location>
        <begin position="126"/>
        <end position="244"/>
    </location>
</feature>
<evidence type="ECO:0000313" key="9">
    <source>
        <dbReference type="EMBL" id="KAF5839477.1"/>
    </source>
</evidence>
<protein>
    <submittedName>
        <fullName evidence="9">Snare associated Golgi protein-domain-containing protein</fullName>
    </submittedName>
</protein>
<feature type="transmembrane region" description="Helical" evidence="7">
    <location>
        <begin position="146"/>
        <end position="167"/>
    </location>
</feature>
<keyword evidence="4 7" id="KW-1133">Transmembrane helix</keyword>
<evidence type="ECO:0000256" key="4">
    <source>
        <dbReference type="ARBA" id="ARBA00022989"/>
    </source>
</evidence>
<reference evidence="9" key="1">
    <citation type="submission" date="2017-08" db="EMBL/GenBank/DDBJ databases">
        <authorList>
            <person name="Polle J.E."/>
            <person name="Barry K."/>
            <person name="Cushman J."/>
            <person name="Schmutz J."/>
            <person name="Tran D."/>
            <person name="Hathwaick L.T."/>
            <person name="Yim W.C."/>
            <person name="Jenkins J."/>
            <person name="Mckie-Krisberg Z.M."/>
            <person name="Prochnik S."/>
            <person name="Lindquist E."/>
            <person name="Dockter R.B."/>
            <person name="Adam C."/>
            <person name="Molina H."/>
            <person name="Bunkerborg J."/>
            <person name="Jin E."/>
            <person name="Buchheim M."/>
            <person name="Magnuson J."/>
        </authorList>
    </citation>
    <scope>NUCLEOTIDE SEQUENCE</scope>
    <source>
        <strain evidence="9">CCAP 19/18</strain>
    </source>
</reference>
<evidence type="ECO:0000259" key="8">
    <source>
        <dbReference type="Pfam" id="PF09335"/>
    </source>
</evidence>
<sequence>MVINQCIANPLKQYNPVFVGQHGRHTLRHPFKAVQVRQGGAGCIGSTQGSKFHRLGTMSYGRQSLASRTCFPVALAFVFLLNVEPAQAFDFNGVVEAISDVAKDLGPFWGAALFTAAYVLFTVLLIPGSILTLAAGALFGPIRGTVVVSIASTLGAVAAFLIARYLAQPWVEAKLRGNMRLQAVISSISAEGTRLVLLLRLSPLFPFAILNYALGLTTISLTDYTLATWLGMIPATFAYVYLGDVGRSAADAASKQSFSPQQLALWGLGAGATLLATKLVSSAANKALKDAEERQQEQQEGLLQQQRQRQQTEERQ</sequence>
<keyword evidence="3 7" id="KW-0812">Transmembrane</keyword>
<dbReference type="PANTHER" id="PTHR12677:SF59">
    <property type="entry name" value="GOLGI APPARATUS MEMBRANE PROTEIN TVP38-RELATED"/>
    <property type="match status" value="1"/>
</dbReference>
<feature type="region of interest" description="Disordered" evidence="6">
    <location>
        <begin position="289"/>
        <end position="316"/>
    </location>
</feature>
<feature type="transmembrane region" description="Helical" evidence="7">
    <location>
        <begin position="263"/>
        <end position="280"/>
    </location>
</feature>
<proteinExistence type="predicted"/>
<keyword evidence="5 7" id="KW-0472">Membrane</keyword>
<comment type="caution">
    <text evidence="9">The sequence shown here is derived from an EMBL/GenBank/DDBJ whole genome shotgun (WGS) entry which is preliminary data.</text>
</comment>
<dbReference type="EMBL" id="MU069542">
    <property type="protein sequence ID" value="KAF5839477.1"/>
    <property type="molecule type" value="Genomic_DNA"/>
</dbReference>
<feature type="transmembrane region" description="Helical" evidence="7">
    <location>
        <begin position="65"/>
        <end position="83"/>
    </location>
</feature>
<organism evidence="9 10">
    <name type="scientific">Dunaliella salina</name>
    <name type="common">Green alga</name>
    <name type="synonym">Protococcus salinus</name>
    <dbReference type="NCBI Taxonomy" id="3046"/>
    <lineage>
        <taxon>Eukaryota</taxon>
        <taxon>Viridiplantae</taxon>
        <taxon>Chlorophyta</taxon>
        <taxon>core chlorophytes</taxon>
        <taxon>Chlorophyceae</taxon>
        <taxon>CS clade</taxon>
        <taxon>Chlamydomonadales</taxon>
        <taxon>Dunaliellaceae</taxon>
        <taxon>Dunaliella</taxon>
    </lineage>
</organism>
<keyword evidence="10" id="KW-1185">Reference proteome</keyword>
<dbReference type="Proteomes" id="UP000815325">
    <property type="component" value="Unassembled WGS sequence"/>
</dbReference>
<keyword evidence="2" id="KW-1003">Cell membrane</keyword>
<evidence type="ECO:0000256" key="2">
    <source>
        <dbReference type="ARBA" id="ARBA00022475"/>
    </source>
</evidence>
<dbReference type="InterPro" id="IPR032816">
    <property type="entry name" value="VTT_dom"/>
</dbReference>
<evidence type="ECO:0000256" key="5">
    <source>
        <dbReference type="ARBA" id="ARBA00023136"/>
    </source>
</evidence>
<name>A0ABQ7GXZ7_DUNSA</name>
<evidence type="ECO:0000313" key="10">
    <source>
        <dbReference type="Proteomes" id="UP000815325"/>
    </source>
</evidence>
<comment type="subcellular location">
    <subcellularLocation>
        <location evidence="1">Cell membrane</location>
        <topology evidence="1">Multi-pass membrane protein</topology>
    </subcellularLocation>
</comment>
<gene>
    <name evidence="9" type="ORF">DUNSADRAFT_651</name>
</gene>
<feature type="transmembrane region" description="Helical" evidence="7">
    <location>
        <begin position="108"/>
        <end position="139"/>
    </location>
</feature>
<accession>A0ABQ7GXZ7</accession>